<keyword evidence="2" id="KW-0560">Oxidoreductase</keyword>
<accession>A0A6A7N3G7</accession>
<name>A0A6A7N3G7_9BURK</name>
<evidence type="ECO:0000313" key="4">
    <source>
        <dbReference type="Proteomes" id="UP000440498"/>
    </source>
</evidence>
<gene>
    <name evidence="3" type="ORF">GEV02_14525</name>
</gene>
<organism evidence="3 4">
    <name type="scientific">Rugamonas aquatica</name>
    <dbReference type="NCBI Taxonomy" id="2743357"/>
    <lineage>
        <taxon>Bacteria</taxon>
        <taxon>Pseudomonadati</taxon>
        <taxon>Pseudomonadota</taxon>
        <taxon>Betaproteobacteria</taxon>
        <taxon>Burkholderiales</taxon>
        <taxon>Oxalobacteraceae</taxon>
        <taxon>Telluria group</taxon>
        <taxon>Rugamonas</taxon>
    </lineage>
</organism>
<protein>
    <submittedName>
        <fullName evidence="3">SDR family oxidoreductase</fullName>
    </submittedName>
</protein>
<dbReference type="Pfam" id="PF13561">
    <property type="entry name" value="adh_short_C2"/>
    <property type="match status" value="1"/>
</dbReference>
<reference evidence="3 4" key="1">
    <citation type="submission" date="2019-10" db="EMBL/GenBank/DDBJ databases">
        <title>Two novel species isolated from a subtropical stream in China.</title>
        <authorList>
            <person name="Lu H."/>
        </authorList>
    </citation>
    <scope>NUCLEOTIDE SEQUENCE [LARGE SCALE GENOMIC DNA]</scope>
    <source>
        <strain evidence="3 4">FT29W</strain>
    </source>
</reference>
<evidence type="ECO:0000256" key="1">
    <source>
        <dbReference type="ARBA" id="ARBA00006484"/>
    </source>
</evidence>
<dbReference type="Proteomes" id="UP000440498">
    <property type="component" value="Unassembled WGS sequence"/>
</dbReference>
<proteinExistence type="inferred from homology"/>
<dbReference type="AlphaFoldDB" id="A0A6A7N3G7"/>
<dbReference type="Gene3D" id="3.40.50.720">
    <property type="entry name" value="NAD(P)-binding Rossmann-like Domain"/>
    <property type="match status" value="1"/>
</dbReference>
<dbReference type="InterPro" id="IPR002347">
    <property type="entry name" value="SDR_fam"/>
</dbReference>
<comment type="caution">
    <text evidence="3">The sequence shown here is derived from an EMBL/GenBank/DDBJ whole genome shotgun (WGS) entry which is preliminary data.</text>
</comment>
<evidence type="ECO:0000256" key="2">
    <source>
        <dbReference type="ARBA" id="ARBA00023002"/>
    </source>
</evidence>
<dbReference type="GO" id="GO:0016491">
    <property type="term" value="F:oxidoreductase activity"/>
    <property type="evidence" value="ECO:0007669"/>
    <property type="project" value="UniProtKB-KW"/>
</dbReference>
<evidence type="ECO:0000313" key="3">
    <source>
        <dbReference type="EMBL" id="MQA39368.1"/>
    </source>
</evidence>
<dbReference type="InterPro" id="IPR051122">
    <property type="entry name" value="SDR_DHRS6-like"/>
</dbReference>
<dbReference type="RefSeq" id="WP_152838694.1">
    <property type="nucleotide sequence ID" value="NZ_WHUG01000005.1"/>
</dbReference>
<dbReference type="PANTHER" id="PTHR43477:SF1">
    <property type="entry name" value="DIHYDROANTICAPSIN 7-DEHYDROGENASE"/>
    <property type="match status" value="1"/>
</dbReference>
<comment type="similarity">
    <text evidence="1">Belongs to the short-chain dehydrogenases/reductases (SDR) family.</text>
</comment>
<dbReference type="PANTHER" id="PTHR43477">
    <property type="entry name" value="DIHYDROANTICAPSIN 7-DEHYDROGENASE"/>
    <property type="match status" value="1"/>
</dbReference>
<dbReference type="EMBL" id="WHUG01000005">
    <property type="protein sequence ID" value="MQA39368.1"/>
    <property type="molecule type" value="Genomic_DNA"/>
</dbReference>
<keyword evidence="4" id="KW-1185">Reference proteome</keyword>
<sequence>MSGRLLGQRVIVLGASSGIGLAVAREALREGAEMLVVSSQISRIEKALEHLGGKAQGCALDLLDERAIERFFATTGAFDHLVYTAGDALQIGALSGTDLTAARSAFEVRYWGALAAAKHGARHIRPGGSITFTTGIAAMRPQSGWVLGASVCGAMEALTRALAVELAPLRVNAVSPGVTATNLWADMAPVQRKQMFDDVGDALLVGRVGSAEDIAAAYLFLMTSGFATGQTHIVDGGALLI</sequence>
<dbReference type="InterPro" id="IPR036291">
    <property type="entry name" value="NAD(P)-bd_dom_sf"/>
</dbReference>
<dbReference type="PRINTS" id="PR00081">
    <property type="entry name" value="GDHRDH"/>
</dbReference>
<dbReference type="SUPFAM" id="SSF51735">
    <property type="entry name" value="NAD(P)-binding Rossmann-fold domains"/>
    <property type="match status" value="1"/>
</dbReference>